<evidence type="ECO:0000256" key="1">
    <source>
        <dbReference type="SAM" id="Phobius"/>
    </source>
</evidence>
<dbReference type="AlphaFoldDB" id="A0A6N2MWM0"/>
<feature type="transmembrane region" description="Helical" evidence="1">
    <location>
        <begin position="28"/>
        <end position="45"/>
    </location>
</feature>
<dbReference type="EMBL" id="CAADRP010002007">
    <property type="protein sequence ID" value="VFU58849.1"/>
    <property type="molecule type" value="Genomic_DNA"/>
</dbReference>
<keyword evidence="1" id="KW-1133">Transmembrane helix</keyword>
<proteinExistence type="predicted"/>
<organism evidence="2">
    <name type="scientific">Salix viminalis</name>
    <name type="common">Common osier</name>
    <name type="synonym">Basket willow</name>
    <dbReference type="NCBI Taxonomy" id="40686"/>
    <lineage>
        <taxon>Eukaryota</taxon>
        <taxon>Viridiplantae</taxon>
        <taxon>Streptophyta</taxon>
        <taxon>Embryophyta</taxon>
        <taxon>Tracheophyta</taxon>
        <taxon>Spermatophyta</taxon>
        <taxon>Magnoliopsida</taxon>
        <taxon>eudicotyledons</taxon>
        <taxon>Gunneridae</taxon>
        <taxon>Pentapetalae</taxon>
        <taxon>rosids</taxon>
        <taxon>fabids</taxon>
        <taxon>Malpighiales</taxon>
        <taxon>Salicaceae</taxon>
        <taxon>Saliceae</taxon>
        <taxon>Salix</taxon>
    </lineage>
</organism>
<evidence type="ECO:0000313" key="2">
    <source>
        <dbReference type="EMBL" id="VFU58849.1"/>
    </source>
</evidence>
<name>A0A6N2MWM0_SALVM</name>
<reference evidence="2" key="1">
    <citation type="submission" date="2019-03" db="EMBL/GenBank/DDBJ databases">
        <authorList>
            <person name="Mank J."/>
            <person name="Almeida P."/>
        </authorList>
    </citation>
    <scope>NUCLEOTIDE SEQUENCE</scope>
    <source>
        <strain evidence="2">78183</strain>
    </source>
</reference>
<sequence>MADLWTALHSYVPLASCTVTNYLMASKSHFYLNTLFILLLSIFCLESSSSSLSDTETDYMRWVSWNVHNHQNRAMLMAKSTIQAPGAGGKLVLDDKLLAS</sequence>
<keyword evidence="1" id="KW-0812">Transmembrane</keyword>
<keyword evidence="1" id="KW-0472">Membrane</keyword>
<protein>
    <submittedName>
        <fullName evidence="2">Uncharacterized protein</fullName>
    </submittedName>
</protein>
<gene>
    <name evidence="2" type="ORF">SVIM_LOCUS430843</name>
</gene>
<accession>A0A6N2MWM0</accession>